<sequence length="458" mass="51952">MAARKQTLMPDYLPDDDIEDPDTLVDPVQNNLPTGQKFQCQPAYIEPEQQQMLDALGDNHDYFGLAEEIGRIEAVKAVSYHVSRLRGPIWKDRGVHLLAQRHIEVLKAVLNTTLAQRAQLDLWDKVRVPAQGPFNPKPELDAVIYVNILADREGKGLTCNEFEHFLAAMKRRFIASGRSLRAGINGNFGECRKGNGTKDFNQHIGKARLQAMEDHTNDFVKANEATLQRARDANSNHIMLKGEVGWTWCCRQRCYEHRTLTNSPEVLQLATMVLQHLYRPRGFKLHQFVLFDIVQEDEASVGESIGSQLFTSYATYGGFNVDQAGKSVNRAWQIDGGAWMDRRTQITNTELKYVLPNLEQMANSYLEQERSVKDRKCTEDALTELEATQKELATEEATSQRRTGRLQRVTQQAQAQVEEDEATIDAKYTGRLELAKAEEDGCEFRDELSALVKEFGCD</sequence>
<evidence type="ECO:0000256" key="1">
    <source>
        <dbReference type="SAM" id="MobiDB-lite"/>
    </source>
</evidence>
<dbReference type="Proteomes" id="UP001271007">
    <property type="component" value="Unassembled WGS sequence"/>
</dbReference>
<proteinExistence type="predicted"/>
<name>A0AAJ0G9Z3_9PEZI</name>
<feature type="region of interest" description="Disordered" evidence="1">
    <location>
        <begin position="392"/>
        <end position="417"/>
    </location>
</feature>
<organism evidence="2 3">
    <name type="scientific">Extremus antarcticus</name>
    <dbReference type="NCBI Taxonomy" id="702011"/>
    <lineage>
        <taxon>Eukaryota</taxon>
        <taxon>Fungi</taxon>
        <taxon>Dikarya</taxon>
        <taxon>Ascomycota</taxon>
        <taxon>Pezizomycotina</taxon>
        <taxon>Dothideomycetes</taxon>
        <taxon>Dothideomycetidae</taxon>
        <taxon>Mycosphaerellales</taxon>
        <taxon>Extremaceae</taxon>
        <taxon>Extremus</taxon>
    </lineage>
</organism>
<evidence type="ECO:0000313" key="2">
    <source>
        <dbReference type="EMBL" id="KAK3053904.1"/>
    </source>
</evidence>
<dbReference type="AlphaFoldDB" id="A0AAJ0G9Z3"/>
<reference evidence="2" key="1">
    <citation type="submission" date="2023-04" db="EMBL/GenBank/DDBJ databases">
        <title>Black Yeasts Isolated from many extreme environments.</title>
        <authorList>
            <person name="Coleine C."/>
            <person name="Stajich J.E."/>
            <person name="Selbmann L."/>
        </authorList>
    </citation>
    <scope>NUCLEOTIDE SEQUENCE</scope>
    <source>
        <strain evidence="2">CCFEE 5312</strain>
    </source>
</reference>
<protein>
    <submittedName>
        <fullName evidence="2">Uncharacterized protein</fullName>
    </submittedName>
</protein>
<keyword evidence="3" id="KW-1185">Reference proteome</keyword>
<accession>A0AAJ0G9Z3</accession>
<dbReference type="EMBL" id="JAWDJX010000014">
    <property type="protein sequence ID" value="KAK3053904.1"/>
    <property type="molecule type" value="Genomic_DNA"/>
</dbReference>
<gene>
    <name evidence="2" type="ORF">LTR09_005184</name>
</gene>
<evidence type="ECO:0000313" key="3">
    <source>
        <dbReference type="Proteomes" id="UP001271007"/>
    </source>
</evidence>
<comment type="caution">
    <text evidence="2">The sequence shown here is derived from an EMBL/GenBank/DDBJ whole genome shotgun (WGS) entry which is preliminary data.</text>
</comment>